<evidence type="ECO:0000256" key="2">
    <source>
        <dbReference type="ARBA" id="ARBA00022448"/>
    </source>
</evidence>
<protein>
    <submittedName>
        <fullName evidence="5">Amino acid ABC transporter substrate-binding protein</fullName>
    </submittedName>
</protein>
<dbReference type="SMART" id="SM00062">
    <property type="entry name" value="PBPb"/>
    <property type="match status" value="1"/>
</dbReference>
<dbReference type="Gene3D" id="3.40.190.10">
    <property type="entry name" value="Periplasmic binding protein-like II"/>
    <property type="match status" value="2"/>
</dbReference>
<dbReference type="EMBL" id="JBBUTI010000014">
    <property type="protein sequence ID" value="MEK8048130.1"/>
    <property type="molecule type" value="Genomic_DNA"/>
</dbReference>
<evidence type="ECO:0000313" key="6">
    <source>
        <dbReference type="Proteomes" id="UP001379945"/>
    </source>
</evidence>
<dbReference type="InterPro" id="IPR001638">
    <property type="entry name" value="Solute-binding_3/MltF_N"/>
</dbReference>
<dbReference type="PANTHER" id="PTHR30085">
    <property type="entry name" value="AMINO ACID ABC TRANSPORTER PERMEASE"/>
    <property type="match status" value="1"/>
</dbReference>
<gene>
    <name evidence="5" type="ORF">AACH00_17390</name>
</gene>
<dbReference type="RefSeq" id="WP_341400444.1">
    <property type="nucleotide sequence ID" value="NZ_JBBUTI010000014.1"/>
</dbReference>
<organism evidence="5 6">
    <name type="scientific">Ideonella margarita</name>
    <dbReference type="NCBI Taxonomy" id="2984191"/>
    <lineage>
        <taxon>Bacteria</taxon>
        <taxon>Pseudomonadati</taxon>
        <taxon>Pseudomonadota</taxon>
        <taxon>Betaproteobacteria</taxon>
        <taxon>Burkholderiales</taxon>
        <taxon>Sphaerotilaceae</taxon>
        <taxon>Ideonella</taxon>
    </lineage>
</organism>
<keyword evidence="3" id="KW-0732">Signal</keyword>
<dbReference type="InterPro" id="IPR051455">
    <property type="entry name" value="Bact_solute-bind_prot3"/>
</dbReference>
<dbReference type="PANTHER" id="PTHR30085:SF2">
    <property type="entry name" value="GLUTAMATE_ASPARTATE IMPORT SOLUTE-BINDING PROTEIN"/>
    <property type="match status" value="1"/>
</dbReference>
<evidence type="ECO:0000256" key="1">
    <source>
        <dbReference type="ARBA" id="ARBA00010333"/>
    </source>
</evidence>
<keyword evidence="2" id="KW-0813">Transport</keyword>
<name>A0ABU9C8B4_9BURK</name>
<sequence length="274" mass="30482">MRKIRDTGLITLGYRTNSPPFSFLDARRVPVGYSLDLCERVVDAVKRRLALPDLEVRTVPVGSATRMPLVANGSVDLECGITTNTAERQKLVAFSVTTFVAGSKLLSRRSSGIRTVDDLQGRTVVSTLATTSIQYLHALNQARDLDMRILAGQDDVEAFRMVSTGRAVAYAMDDVLLLSLLSTAPDAADFVIAEEPLTREPYGIPMRRGDPVFKKLVDDVLTDLYRRGEIMQIYRRWFQSPVGPRGVNLQLPMSESLQRVIRHPTDSPDPATYR</sequence>
<dbReference type="CDD" id="cd13688">
    <property type="entry name" value="PBP2_GltI_DEBP"/>
    <property type="match status" value="1"/>
</dbReference>
<comment type="caution">
    <text evidence="5">The sequence shown here is derived from an EMBL/GenBank/DDBJ whole genome shotgun (WGS) entry which is preliminary data.</text>
</comment>
<dbReference type="SUPFAM" id="SSF53850">
    <property type="entry name" value="Periplasmic binding protein-like II"/>
    <property type="match status" value="1"/>
</dbReference>
<accession>A0ABU9C8B4</accession>
<evidence type="ECO:0000256" key="3">
    <source>
        <dbReference type="ARBA" id="ARBA00022729"/>
    </source>
</evidence>
<dbReference type="Pfam" id="PF00497">
    <property type="entry name" value="SBP_bac_3"/>
    <property type="match status" value="1"/>
</dbReference>
<comment type="similarity">
    <text evidence="1">Belongs to the bacterial solute-binding protein 3 family.</text>
</comment>
<proteinExistence type="inferred from homology"/>
<keyword evidence="6" id="KW-1185">Reference proteome</keyword>
<dbReference type="Proteomes" id="UP001379945">
    <property type="component" value="Unassembled WGS sequence"/>
</dbReference>
<evidence type="ECO:0000313" key="5">
    <source>
        <dbReference type="EMBL" id="MEK8048130.1"/>
    </source>
</evidence>
<feature type="domain" description="Solute-binding protein family 3/N-terminal" evidence="4">
    <location>
        <begin position="9"/>
        <end position="241"/>
    </location>
</feature>
<evidence type="ECO:0000259" key="4">
    <source>
        <dbReference type="SMART" id="SM00062"/>
    </source>
</evidence>
<reference evidence="5 6" key="1">
    <citation type="submission" date="2024-04" db="EMBL/GenBank/DDBJ databases">
        <title>Novel species of the genus Ideonella isolated from streams.</title>
        <authorList>
            <person name="Lu H."/>
        </authorList>
    </citation>
    <scope>NUCLEOTIDE SEQUENCE [LARGE SCALE GENOMIC DNA]</scope>
    <source>
        <strain evidence="5 6">LYT19W</strain>
    </source>
</reference>